<reference evidence="2 3" key="2">
    <citation type="journal article" date="2024" name="G3 (Bethesda)">
        <title>The genome of the cryopelagic Antarctic bald notothen, Trematomus borchgrevinki.</title>
        <authorList>
            <person name="Rayamajhi N."/>
            <person name="Rivera-Colon A.G."/>
            <person name="Minhas B.F."/>
            <person name="Cheng C.C."/>
            <person name="Catchen J.M."/>
        </authorList>
    </citation>
    <scope>NUCLEOTIDE SEQUENCE [LARGE SCALE GENOMIC DNA]</scope>
    <source>
        <strain evidence="2">AGRC-2024</strain>
    </source>
</reference>
<protein>
    <submittedName>
        <fullName evidence="2">Uncharacterized protein</fullName>
    </submittedName>
</protein>
<dbReference type="Proteomes" id="UP001619887">
    <property type="component" value="Unassembled WGS sequence"/>
</dbReference>
<dbReference type="Gene3D" id="2.60.40.10">
    <property type="entry name" value="Immunoglobulins"/>
    <property type="match status" value="1"/>
</dbReference>
<keyword evidence="3" id="KW-1185">Reference proteome</keyword>
<feature type="signal peptide" evidence="1">
    <location>
        <begin position="1"/>
        <end position="20"/>
    </location>
</feature>
<dbReference type="EMBL" id="JBIYXZ010002078">
    <property type="protein sequence ID" value="KAL3053986.1"/>
    <property type="molecule type" value="Genomic_DNA"/>
</dbReference>
<dbReference type="PANTHER" id="PTHR23266">
    <property type="entry name" value="IMMUNOGLOBULIN HEAVY CHAIN"/>
    <property type="match status" value="1"/>
</dbReference>
<dbReference type="InterPro" id="IPR050199">
    <property type="entry name" value="IgHV"/>
</dbReference>
<evidence type="ECO:0000313" key="3">
    <source>
        <dbReference type="Proteomes" id="UP001619887"/>
    </source>
</evidence>
<organism evidence="2 3">
    <name type="scientific">Pagothenia borchgrevinki</name>
    <name type="common">Bald rockcod</name>
    <name type="synonym">Trematomus borchgrevinki</name>
    <dbReference type="NCBI Taxonomy" id="8213"/>
    <lineage>
        <taxon>Eukaryota</taxon>
        <taxon>Metazoa</taxon>
        <taxon>Chordata</taxon>
        <taxon>Craniata</taxon>
        <taxon>Vertebrata</taxon>
        <taxon>Euteleostomi</taxon>
        <taxon>Actinopterygii</taxon>
        <taxon>Neopterygii</taxon>
        <taxon>Teleostei</taxon>
        <taxon>Neoteleostei</taxon>
        <taxon>Acanthomorphata</taxon>
        <taxon>Eupercaria</taxon>
        <taxon>Perciformes</taxon>
        <taxon>Notothenioidei</taxon>
        <taxon>Nototheniidae</taxon>
        <taxon>Pagothenia</taxon>
    </lineage>
</organism>
<dbReference type="InterPro" id="IPR036179">
    <property type="entry name" value="Ig-like_dom_sf"/>
</dbReference>
<reference evidence="2 3" key="1">
    <citation type="journal article" date="2022" name="G3 (Bethesda)">
        <title>Evaluating Illumina-, Nanopore-, and PacBio-based genome assembly strategies with the bald notothen, Trematomus borchgrevinki.</title>
        <authorList>
            <person name="Rayamajhi N."/>
            <person name="Cheng C.C."/>
            <person name="Catchen J.M."/>
        </authorList>
    </citation>
    <scope>NUCLEOTIDE SEQUENCE [LARGE SCALE GENOMIC DNA]</scope>
    <source>
        <strain evidence="2">AGRC-2024</strain>
    </source>
</reference>
<keyword evidence="1" id="KW-0732">Signal</keyword>
<dbReference type="InterPro" id="IPR013783">
    <property type="entry name" value="Ig-like_fold"/>
</dbReference>
<evidence type="ECO:0000256" key="1">
    <source>
        <dbReference type="SAM" id="SignalP"/>
    </source>
</evidence>
<sequence>MERTIIWSILFLVTIHGVWSEIKLEQSSSQVQRPGGTVKMSCIISGFDMTEYYIHWIRQRPGQNDGWEDGHRFKLR</sequence>
<dbReference type="AlphaFoldDB" id="A0ABD2GJL2"/>
<gene>
    <name evidence="2" type="ORF">OYC64_006334</name>
</gene>
<comment type="caution">
    <text evidence="2">The sequence shown here is derived from an EMBL/GenBank/DDBJ whole genome shotgun (WGS) entry which is preliminary data.</text>
</comment>
<accession>A0ABD2GJL2</accession>
<dbReference type="SUPFAM" id="SSF48726">
    <property type="entry name" value="Immunoglobulin"/>
    <property type="match status" value="1"/>
</dbReference>
<name>A0ABD2GJL2_PAGBO</name>
<evidence type="ECO:0000313" key="2">
    <source>
        <dbReference type="EMBL" id="KAL3053986.1"/>
    </source>
</evidence>
<feature type="chain" id="PRO_5044760643" evidence="1">
    <location>
        <begin position="21"/>
        <end position="76"/>
    </location>
</feature>
<proteinExistence type="predicted"/>